<proteinExistence type="predicted"/>
<dbReference type="SUPFAM" id="SSF46934">
    <property type="entry name" value="UBA-like"/>
    <property type="match status" value="1"/>
</dbReference>
<evidence type="ECO:0000313" key="2">
    <source>
        <dbReference type="EMBL" id="CAG5113473.1"/>
    </source>
</evidence>
<dbReference type="CDD" id="cd14947">
    <property type="entry name" value="NBR1_like"/>
    <property type="match status" value="1"/>
</dbReference>
<evidence type="ECO:0000259" key="1">
    <source>
        <dbReference type="Pfam" id="PF16158"/>
    </source>
</evidence>
<accession>A0ABN7TD30</accession>
<dbReference type="Pfam" id="PF14555">
    <property type="entry name" value="UBA_4"/>
    <property type="match status" value="1"/>
</dbReference>
<dbReference type="Gene3D" id="2.60.40.10">
    <property type="entry name" value="Immunoglobulins"/>
    <property type="match status" value="1"/>
</dbReference>
<evidence type="ECO:0000313" key="3">
    <source>
        <dbReference type="Proteomes" id="UP001158576"/>
    </source>
</evidence>
<name>A0ABN7TD30_OIKDI</name>
<dbReference type="PANTHER" id="PTHR20930">
    <property type="entry name" value="OVARIAN CARCINOMA ANTIGEN CA125-RELATED"/>
    <property type="match status" value="1"/>
</dbReference>
<dbReference type="InterPro" id="IPR032350">
    <property type="entry name" value="Nbr1_FW"/>
</dbReference>
<dbReference type="Proteomes" id="UP001158576">
    <property type="component" value="Chromosome 2"/>
</dbReference>
<reference evidence="2 3" key="1">
    <citation type="submission" date="2021-04" db="EMBL/GenBank/DDBJ databases">
        <authorList>
            <person name="Bliznina A."/>
        </authorList>
    </citation>
    <scope>NUCLEOTIDE SEQUENCE [LARGE SCALE GENOMIC DNA]</scope>
</reference>
<dbReference type="CDD" id="cd14349">
    <property type="entry name" value="UBA_CF106"/>
    <property type="match status" value="1"/>
</dbReference>
<dbReference type="Gene3D" id="1.10.8.10">
    <property type="entry name" value="DNA helicase RuvA subunit, C-terminal domain"/>
    <property type="match status" value="1"/>
</dbReference>
<protein>
    <submittedName>
        <fullName evidence="2">Oidioi.mRNA.OKI2018_I69.chr2.g7580.t1.cds</fullName>
    </submittedName>
</protein>
<organism evidence="2 3">
    <name type="scientific">Oikopleura dioica</name>
    <name type="common">Tunicate</name>
    <dbReference type="NCBI Taxonomy" id="34765"/>
    <lineage>
        <taxon>Eukaryota</taxon>
        <taxon>Metazoa</taxon>
        <taxon>Chordata</taxon>
        <taxon>Tunicata</taxon>
        <taxon>Appendicularia</taxon>
        <taxon>Copelata</taxon>
        <taxon>Oikopleuridae</taxon>
        <taxon>Oikopleura</taxon>
    </lineage>
</organism>
<dbReference type="InterPro" id="IPR039517">
    <property type="entry name" value="C6orf106_UBA-like"/>
</dbReference>
<dbReference type="InterPro" id="IPR013783">
    <property type="entry name" value="Ig-like_fold"/>
</dbReference>
<keyword evidence="3" id="KW-1185">Reference proteome</keyword>
<dbReference type="InterPro" id="IPR009060">
    <property type="entry name" value="UBA-like_sf"/>
</dbReference>
<dbReference type="PANTHER" id="PTHR20930:SF0">
    <property type="entry name" value="PROTEIN ILRUN"/>
    <property type="match status" value="1"/>
</dbReference>
<dbReference type="EMBL" id="OU015567">
    <property type="protein sequence ID" value="CAG5113473.1"/>
    <property type="molecule type" value="Genomic_DNA"/>
</dbReference>
<dbReference type="Pfam" id="PF16158">
    <property type="entry name" value="N_BRCA1_IG"/>
    <property type="match status" value="1"/>
</dbReference>
<gene>
    <name evidence="2" type="ORF">OKIOD_LOCUS16345</name>
</gene>
<sequence>MASTDVADLLFRFQQIQADDHDILINRFCELIQGANQDSAAFYLESFNWNLQAALNAWFEYGGAVSLPNAKFIDDVTIGEGQSVPPSTEFTKTWTIQNCGLSPWPAGCRLEYITGHKLAGPNSVEVPQLQAGETTQVSVNMMSPEESGLYESRWSLVTERGAHFGDTIWCIIPVEEGGTLAVTQMIDRL</sequence>
<feature type="domain" description="Nbr1 FW" evidence="1">
    <location>
        <begin position="77"/>
        <end position="174"/>
    </location>
</feature>